<dbReference type="AlphaFoldDB" id="I3D2P0"/>
<evidence type="ECO:0000313" key="2">
    <source>
        <dbReference type="Proteomes" id="UP000003423"/>
    </source>
</evidence>
<sequence>MRKEFVVKQISLDAWQIQHLSDLLEKGSNIVARTNKPIVLYRQTLEEEDESYEEIVCTLTKGYVIEQMVTSGGILVPSFHQQFVFTIEEYPQELLRKSKDRFLEMVDFLDEQLR</sequence>
<proteinExistence type="predicted"/>
<dbReference type="EMBL" id="AEXL02000090">
    <property type="protein sequence ID" value="EIJ65983.1"/>
    <property type="molecule type" value="Genomic_DNA"/>
</dbReference>
<organism evidence="1 2">
    <name type="scientific">Candidatus Nitrosopumilus salarius BD31</name>
    <dbReference type="NCBI Taxonomy" id="859350"/>
    <lineage>
        <taxon>Archaea</taxon>
        <taxon>Nitrososphaerota</taxon>
        <taxon>Nitrososphaeria</taxon>
        <taxon>Nitrosopumilales</taxon>
        <taxon>Nitrosopumilaceae</taxon>
        <taxon>Nitrosopumilus</taxon>
    </lineage>
</organism>
<keyword evidence="2" id="KW-1185">Reference proteome</keyword>
<name>I3D2P0_9ARCH</name>
<accession>I3D2P0</accession>
<evidence type="ECO:0000313" key="1">
    <source>
        <dbReference type="EMBL" id="EIJ65983.1"/>
    </source>
</evidence>
<dbReference type="Proteomes" id="UP000003423">
    <property type="component" value="Unassembled WGS sequence"/>
</dbReference>
<reference evidence="1 2" key="1">
    <citation type="journal article" date="2012" name="J. Bacteriol.">
        <title>Genome sequence of "Candidatus Nitrosopumilus salaria" BD31, an ammonia-oxidizing archaeon from the San Francisco Bay estuary.</title>
        <authorList>
            <person name="Mosier A.C."/>
            <person name="Allen E.E."/>
            <person name="Kim M."/>
            <person name="Ferriera S."/>
            <person name="Francis C.A."/>
        </authorList>
    </citation>
    <scope>NUCLEOTIDE SEQUENCE [LARGE SCALE GENOMIC DNA]</scope>
    <source>
        <strain evidence="1 2">BD31</strain>
    </source>
</reference>
<protein>
    <submittedName>
        <fullName evidence="1">Uncharacterized protein</fullName>
    </submittedName>
</protein>
<dbReference type="PATRIC" id="fig|859350.6.peg.943"/>
<gene>
    <name evidence="1" type="ORF">BD31_I0017</name>
</gene>
<comment type="caution">
    <text evidence="1">The sequence shown here is derived from an EMBL/GenBank/DDBJ whole genome shotgun (WGS) entry which is preliminary data.</text>
</comment>